<sequence length="356" mass="39672">MLIFDAHLDLSLNAITYNRDLRQSVRQLRASEQGEGLLAGWGCNTVAFPEMRQAGIGLCVATQLAGCMKPAAAGGGWNSPEQARAMTQGQLAWYRAMEDCGELRQIRCLPDLEQHLEQWNRDPTTTPIGYILSLEGADSLRTIDDLEISFEQGLRALGPAHYGIGRYAMGHDQDGPLSQPCRELLYAMDRLGIILDATHLCERTFFESLDVFTGPVWASHHNCRAIVDDPRQLSDQQIRLLASRDAVIGVAFDIWMGVPNWKRLVSNHDSYPGANMEALTRHVDHICQLVGSVDHIGIGTDLDGGFGTEQTPSDLDTIADLKVFVDLLKQKGYSDDDLEKICHRNFLRVLRSAWKR</sequence>
<dbReference type="Pfam" id="PF01244">
    <property type="entry name" value="Peptidase_M19"/>
    <property type="match status" value="1"/>
</dbReference>
<evidence type="ECO:0000313" key="1">
    <source>
        <dbReference type="EMBL" id="MDM4019422.1"/>
    </source>
</evidence>
<dbReference type="Gene3D" id="3.20.20.140">
    <property type="entry name" value="Metal-dependent hydrolases"/>
    <property type="match status" value="1"/>
</dbReference>
<dbReference type="PANTHER" id="PTHR10443:SF12">
    <property type="entry name" value="DIPEPTIDASE"/>
    <property type="match status" value="1"/>
</dbReference>
<dbReference type="RefSeq" id="WP_289167556.1">
    <property type="nucleotide sequence ID" value="NZ_JASZZN010000048.1"/>
</dbReference>
<dbReference type="InterPro" id="IPR032466">
    <property type="entry name" value="Metal_Hydrolase"/>
</dbReference>
<name>A0ABT7PSD6_9BACT</name>
<accession>A0ABT7PSD6</accession>
<evidence type="ECO:0000313" key="2">
    <source>
        <dbReference type="Proteomes" id="UP001239462"/>
    </source>
</evidence>
<reference evidence="1 2" key="1">
    <citation type="submission" date="2023-06" db="EMBL/GenBank/DDBJ databases">
        <title>Roseiconus lacunae JC819 isolated from Gulf of Mannar region, Tamil Nadu.</title>
        <authorList>
            <person name="Pk S."/>
            <person name="Ch S."/>
            <person name="Ch V.R."/>
        </authorList>
    </citation>
    <scope>NUCLEOTIDE SEQUENCE [LARGE SCALE GENOMIC DNA]</scope>
    <source>
        <strain evidence="1 2">JC819</strain>
    </source>
</reference>
<dbReference type="EMBL" id="JASZZN010000048">
    <property type="protein sequence ID" value="MDM4019422.1"/>
    <property type="molecule type" value="Genomic_DNA"/>
</dbReference>
<dbReference type="GO" id="GO:0016805">
    <property type="term" value="F:dipeptidase activity"/>
    <property type="evidence" value="ECO:0007669"/>
    <property type="project" value="UniProtKB-KW"/>
</dbReference>
<dbReference type="PANTHER" id="PTHR10443">
    <property type="entry name" value="MICROSOMAL DIPEPTIDASE"/>
    <property type="match status" value="1"/>
</dbReference>
<keyword evidence="2" id="KW-1185">Reference proteome</keyword>
<dbReference type="InterPro" id="IPR008257">
    <property type="entry name" value="Pept_M19"/>
</dbReference>
<gene>
    <name evidence="1" type="ORF">QTN89_28465</name>
</gene>
<dbReference type="PROSITE" id="PS51365">
    <property type="entry name" value="RENAL_DIPEPTIDASE_2"/>
    <property type="match status" value="1"/>
</dbReference>
<comment type="caution">
    <text evidence="1">The sequence shown here is derived from an EMBL/GenBank/DDBJ whole genome shotgun (WGS) entry which is preliminary data.</text>
</comment>
<keyword evidence="1" id="KW-0645">Protease</keyword>
<keyword evidence="1" id="KW-0224">Dipeptidase</keyword>
<proteinExistence type="predicted"/>
<protein>
    <submittedName>
        <fullName evidence="1">Membrane dipeptidase</fullName>
        <ecNumber evidence="1">3.4.13.-</ecNumber>
    </submittedName>
</protein>
<organism evidence="1 2">
    <name type="scientific">Roseiconus lacunae</name>
    <dbReference type="NCBI Taxonomy" id="2605694"/>
    <lineage>
        <taxon>Bacteria</taxon>
        <taxon>Pseudomonadati</taxon>
        <taxon>Planctomycetota</taxon>
        <taxon>Planctomycetia</taxon>
        <taxon>Pirellulales</taxon>
        <taxon>Pirellulaceae</taxon>
        <taxon>Roseiconus</taxon>
    </lineage>
</organism>
<keyword evidence="1" id="KW-0378">Hydrolase</keyword>
<dbReference type="EC" id="3.4.13.-" evidence="1"/>
<dbReference type="SUPFAM" id="SSF51556">
    <property type="entry name" value="Metallo-dependent hydrolases"/>
    <property type="match status" value="1"/>
</dbReference>
<dbReference type="Proteomes" id="UP001239462">
    <property type="component" value="Unassembled WGS sequence"/>
</dbReference>